<proteinExistence type="predicted"/>
<reference evidence="1 2" key="1">
    <citation type="submission" date="2016-10" db="EMBL/GenBank/DDBJ databases">
        <authorList>
            <person name="de Groot N.N."/>
        </authorList>
    </citation>
    <scope>NUCLEOTIDE SEQUENCE [LARGE SCALE GENOMIC DNA]</scope>
    <source>
        <strain evidence="1 2">CGMCC 4.3491</strain>
    </source>
</reference>
<dbReference type="OrthoDB" id="5072522at2"/>
<name>A0A1H3U2F7_9MICO</name>
<dbReference type="RefSeq" id="WP_092558445.1">
    <property type="nucleotide sequence ID" value="NZ_FNPZ01000010.1"/>
</dbReference>
<sequence length="234" mass="26359">MRLTERDEQMLAWLDVVRLCDMDAIRFALGGLSGAGEPVSLRKAQQWVARLGEVGLVDRQRLTFRDGSIVWATHQATGKAAPNLYRQTTRHEIVVASAAARFLCRGYSWERDRKPQNRNDHQADGVATRDGVRELVEVELTPKTGARYGKIIDDHARRLEREGFARVIYFGTPVALRAAGADEHTRALGSLRTRFLWLPLLDARGQWPKDDEAAWQTIADQAVAVELEDARSSR</sequence>
<evidence type="ECO:0008006" key="3">
    <source>
        <dbReference type="Google" id="ProtNLM"/>
    </source>
</evidence>
<gene>
    <name evidence="1" type="ORF">SAMN05216554_0065</name>
</gene>
<evidence type="ECO:0000313" key="1">
    <source>
        <dbReference type="EMBL" id="SDZ56646.1"/>
    </source>
</evidence>
<keyword evidence="2" id="KW-1185">Reference proteome</keyword>
<dbReference type="EMBL" id="FNPZ01000010">
    <property type="protein sequence ID" value="SDZ56646.1"/>
    <property type="molecule type" value="Genomic_DNA"/>
</dbReference>
<organism evidence="1 2">
    <name type="scientific">Herbiconiux ginsengi</name>
    <dbReference type="NCBI Taxonomy" id="381665"/>
    <lineage>
        <taxon>Bacteria</taxon>
        <taxon>Bacillati</taxon>
        <taxon>Actinomycetota</taxon>
        <taxon>Actinomycetes</taxon>
        <taxon>Micrococcales</taxon>
        <taxon>Microbacteriaceae</taxon>
        <taxon>Herbiconiux</taxon>
    </lineage>
</organism>
<dbReference type="AlphaFoldDB" id="A0A1H3U2F7"/>
<dbReference type="Proteomes" id="UP000198891">
    <property type="component" value="Unassembled WGS sequence"/>
</dbReference>
<accession>A0A1H3U2F7</accession>
<evidence type="ECO:0000313" key="2">
    <source>
        <dbReference type="Proteomes" id="UP000198891"/>
    </source>
</evidence>
<protein>
    <recommendedName>
        <fullName evidence="3">Replication-relaxation</fullName>
    </recommendedName>
</protein>